<keyword evidence="4" id="KW-1185">Reference proteome</keyword>
<feature type="compositionally biased region" description="Polar residues" evidence="1">
    <location>
        <begin position="12"/>
        <end position="21"/>
    </location>
</feature>
<feature type="region of interest" description="Disordered" evidence="1">
    <location>
        <begin position="1"/>
        <end position="21"/>
    </location>
</feature>
<feature type="region of interest" description="Disordered" evidence="1">
    <location>
        <begin position="439"/>
        <end position="492"/>
    </location>
</feature>
<feature type="compositionally biased region" description="Polar residues" evidence="1">
    <location>
        <begin position="124"/>
        <end position="134"/>
    </location>
</feature>
<feature type="region of interest" description="Disordered" evidence="1">
    <location>
        <begin position="122"/>
        <end position="165"/>
    </location>
</feature>
<dbReference type="InterPro" id="IPR019236">
    <property type="entry name" value="APP1_cat"/>
</dbReference>
<reference evidence="3 4" key="1">
    <citation type="submission" date="2016-03" db="EMBL/GenBank/DDBJ databases">
        <title>How can Kluyveromyces marxianus grow so fast - potential evolutionary course in Saccharomyces Complex revealed by comparative genomics.</title>
        <authorList>
            <person name="Mo W."/>
            <person name="Lu W."/>
            <person name="Yang X."/>
            <person name="Qi J."/>
            <person name="Lv H."/>
        </authorList>
    </citation>
    <scope>NUCLEOTIDE SEQUENCE [LARGE SCALE GENOMIC DNA]</scope>
    <source>
        <strain evidence="3 4">FIM1</strain>
    </source>
</reference>
<evidence type="ECO:0000256" key="1">
    <source>
        <dbReference type="SAM" id="MobiDB-lite"/>
    </source>
</evidence>
<dbReference type="Proteomes" id="UP000422736">
    <property type="component" value="Chromosome 8"/>
</dbReference>
<dbReference type="InterPro" id="IPR017210">
    <property type="entry name" value="APP1"/>
</dbReference>
<gene>
    <name evidence="3" type="primary">APP1</name>
    <name evidence="3" type="ORF">FIM1_5000</name>
</gene>
<dbReference type="EMBL" id="CP015060">
    <property type="protein sequence ID" value="QGN17791.1"/>
    <property type="molecule type" value="Genomic_DNA"/>
</dbReference>
<evidence type="ECO:0000313" key="4">
    <source>
        <dbReference type="Proteomes" id="UP000422736"/>
    </source>
</evidence>
<feature type="compositionally biased region" description="Basic and acidic residues" evidence="1">
    <location>
        <begin position="448"/>
        <end position="477"/>
    </location>
</feature>
<name>A0ABX6F1N3_KLUMA</name>
<feature type="domain" description="Phosphatidate phosphatase APP1 catalytic" evidence="2">
    <location>
        <begin position="246"/>
        <end position="396"/>
    </location>
</feature>
<accession>A0ABX6F1N3</accession>
<protein>
    <submittedName>
        <fullName evidence="3">Actin patch protein 1</fullName>
    </submittedName>
</protein>
<feature type="compositionally biased region" description="Low complexity" evidence="1">
    <location>
        <begin position="135"/>
        <end position="159"/>
    </location>
</feature>
<evidence type="ECO:0000259" key="2">
    <source>
        <dbReference type="Pfam" id="PF09949"/>
    </source>
</evidence>
<sequence>MELHAAPDGSKYGSQFGSNVQSGRRQRLYNMVKQTKDTYFNAAKNSLKNYYGNDLTPAEARALEFEMFPPKLLCYPSYARPLPDGGYVTEVRGLLYSTGQKSKRNSLLLSICRQFLRNEPPENVEQSLESLKNDSTLSLESTSTTSSSVSSSFSERSVTGAPPTQEQVLRERIAGFMNKNIPNAPLQAVLYGSRNETLDTQTVSDASGAFNISMKSDFRPAAAKVKCLETGLVNDCPVFFVENQGVGLISDIDDTIKHTGVVGDKRSMFLNVFVSSFDEWQIKDMPLWYKTLRDSRNVDFFYVSNAPAQIFPILSEYIRGNYPLGPMFLKQYSGNLLSSIMKSSAQRKLTAIIKICNDFPNKKFILVGDSGEQDLEAYTSTAIQFPNQIIGIYIRCCKNSMSDEYDGESRVMNSLNQYIEKHYHSQFKEKAIPDLIQFDSDSDSELPTSEKKKPPEVPKRKPVISEDLRKEITESKSVRSQQPPLPPRKPTRLKMRSMEDAVYSLPSSQNDYGTYPEFFDKKAENWNERVRTTVDKFKAHNVNTRFMFFNDPIACLEDSLKKIDKL</sequence>
<dbReference type="PANTHER" id="PTHR28208:SF3">
    <property type="entry name" value="PHOSPHATIDATE PHOSPHATASE APP1"/>
    <property type="match status" value="1"/>
</dbReference>
<dbReference type="PANTHER" id="PTHR28208">
    <property type="entry name" value="PHOSPHATIDATE PHOSPHATASE APP1"/>
    <property type="match status" value="1"/>
</dbReference>
<organism evidence="3 4">
    <name type="scientific">Kluyveromyces marxianus</name>
    <name type="common">Yeast</name>
    <name type="synonym">Candida kefyr</name>
    <dbReference type="NCBI Taxonomy" id="4911"/>
    <lineage>
        <taxon>Eukaryota</taxon>
        <taxon>Fungi</taxon>
        <taxon>Dikarya</taxon>
        <taxon>Ascomycota</taxon>
        <taxon>Saccharomycotina</taxon>
        <taxon>Saccharomycetes</taxon>
        <taxon>Saccharomycetales</taxon>
        <taxon>Saccharomycetaceae</taxon>
        <taxon>Kluyveromyces</taxon>
    </lineage>
</organism>
<evidence type="ECO:0000313" key="3">
    <source>
        <dbReference type="EMBL" id="QGN17791.1"/>
    </source>
</evidence>
<proteinExistence type="predicted"/>
<dbReference type="PIRSF" id="PIRSF037464">
    <property type="entry name" value="UCP037464_APP1"/>
    <property type="match status" value="1"/>
</dbReference>
<dbReference type="InterPro" id="IPR052935">
    <property type="entry name" value="Mg2+_PAP"/>
</dbReference>
<dbReference type="Pfam" id="PF09949">
    <property type="entry name" value="APP1_cat"/>
    <property type="match status" value="1"/>
</dbReference>
<reference evidence="3 4" key="2">
    <citation type="submission" date="2019-11" db="EMBL/GenBank/DDBJ databases">
        <authorList>
            <person name="Lu H."/>
        </authorList>
    </citation>
    <scope>NUCLEOTIDE SEQUENCE [LARGE SCALE GENOMIC DNA]</scope>
    <source>
        <strain evidence="3 4">FIM1</strain>
    </source>
</reference>